<accession>A0A450TZ42</accession>
<dbReference type="InterPro" id="IPR000674">
    <property type="entry name" value="Ald_Oxase/Xan_DH_a/b"/>
</dbReference>
<feature type="domain" description="Aldehyde oxidase/xanthine dehydrogenase a/b hammerhead" evidence="5">
    <location>
        <begin position="11"/>
        <end position="118"/>
    </location>
</feature>
<reference evidence="6" key="1">
    <citation type="submission" date="2019-02" db="EMBL/GenBank/DDBJ databases">
        <authorList>
            <person name="Gruber-Vodicka R. H."/>
            <person name="Seah K. B. B."/>
        </authorList>
    </citation>
    <scope>NUCLEOTIDE SEQUENCE</scope>
    <source>
        <strain evidence="6">BECK_BZ131</strain>
    </source>
</reference>
<protein>
    <submittedName>
        <fullName evidence="6">Xanthine dehydrogenase, molybdenum binding subunit apoprotein</fullName>
    </submittedName>
</protein>
<organism evidence="6">
    <name type="scientific">Candidatus Kentrum sp. FW</name>
    <dbReference type="NCBI Taxonomy" id="2126338"/>
    <lineage>
        <taxon>Bacteria</taxon>
        <taxon>Pseudomonadati</taxon>
        <taxon>Pseudomonadota</taxon>
        <taxon>Gammaproteobacteria</taxon>
        <taxon>Candidatus Kentrum</taxon>
    </lineage>
</organism>
<dbReference type="InterPro" id="IPR008274">
    <property type="entry name" value="AldOxase/xan_DH_MoCoBD1"/>
</dbReference>
<dbReference type="Pfam" id="PF01315">
    <property type="entry name" value="Ald_Xan_dh_C"/>
    <property type="match status" value="1"/>
</dbReference>
<dbReference type="InterPro" id="IPR037165">
    <property type="entry name" value="AldOxase/xan_DH_Mopterin-bd_sf"/>
</dbReference>
<evidence type="ECO:0000259" key="5">
    <source>
        <dbReference type="SMART" id="SM01008"/>
    </source>
</evidence>
<evidence type="ECO:0000313" key="6">
    <source>
        <dbReference type="EMBL" id="VFJ75294.1"/>
    </source>
</evidence>
<proteinExistence type="inferred from homology"/>
<dbReference type="Pfam" id="PF20256">
    <property type="entry name" value="MoCoBD_2"/>
    <property type="match status" value="1"/>
</dbReference>
<dbReference type="GO" id="GO:0005506">
    <property type="term" value="F:iron ion binding"/>
    <property type="evidence" value="ECO:0007669"/>
    <property type="project" value="InterPro"/>
</dbReference>
<evidence type="ECO:0000256" key="4">
    <source>
        <dbReference type="ARBA" id="ARBA00053029"/>
    </source>
</evidence>
<dbReference type="FunFam" id="3.30.365.10:FF:000001">
    <property type="entry name" value="Xanthine dehydrogenase oxidase"/>
    <property type="match status" value="1"/>
</dbReference>
<dbReference type="InterPro" id="IPR036856">
    <property type="entry name" value="Ald_Oxase/Xan_DH_a/b_sf"/>
</dbReference>
<dbReference type="InterPro" id="IPR046867">
    <property type="entry name" value="AldOxase/xan_DH_MoCoBD2"/>
</dbReference>
<keyword evidence="2" id="KW-0500">Molybdenum</keyword>
<evidence type="ECO:0000256" key="2">
    <source>
        <dbReference type="ARBA" id="ARBA00022505"/>
    </source>
</evidence>
<comment type="cofactor">
    <cofactor evidence="4">
        <name>Mo-molybdopterin cytosine dinucleotide</name>
        <dbReference type="ChEBI" id="CHEBI:71308"/>
    </cofactor>
</comment>
<gene>
    <name evidence="6" type="ORF">BECKFW1821C_GA0114237_107114</name>
</gene>
<evidence type="ECO:0000256" key="1">
    <source>
        <dbReference type="ARBA" id="ARBA00006849"/>
    </source>
</evidence>
<comment type="similarity">
    <text evidence="1">Belongs to the xanthine dehydrogenase family.</text>
</comment>
<dbReference type="InterPro" id="IPR016208">
    <property type="entry name" value="Ald_Oxase/xanthine_DH-like"/>
</dbReference>
<sequence length="763" mass="84019">MRNIDAELHVRGRSQFVDDLAAPEGTLHAAVFPSPIAHGEITELDTGPAQRTEGIHAVLTAKDIPGENQIGNIIPDEPLLAAGEVRYVGQPIAVVVGERAETARAAARKIRMEHRELPAIFDARQAHAQGQLIIPPRTFSLGDVDEAWRECDVVVEGKAKTGGQEHLYLETQGALVWPTESGGLKVFSATQSPKAVQSVICRVVNLPMHQVEVDVLRLGGGFGGKDEQATPWAVMTALAAFRLKRPVKLILRRDEDMRMTGKRHPCSSDFRIGLTHEGKILAYEVTYYQDAGAASDFSPAVLARSLFHATNSYFVPNVRATGICCRTNSPPNTAFRAPGGPQAVFVMEAAIFKAAEKMGVEPAVIQRRNLLQENDRLPYGMRLENAQAKRCWIEAEEKYRLDRTRRDIEDFNRNHDDRKRGLALMPICFGISFTRAFLNQGSALVHVYMDGTVGISTAAVEMGQGVNMKIRQVAARIFSIPLTKIKLESTNTTRIANQSPTAASCTTDLNGHATRLACLGILARLKQFVIRQLGTGASDDVTFRDGNIYFQGKSTDLRWDNLILDAYFNRVNLSEHAHYATPDLHFDEKNGKGRPFAYHVFGTAIIQATVDCLRGTYRIDSIEVVHDVGESLNPIIDRGQVEGGIVQGLGWVTTEELMHTGEGHLVSHGFSTYKVPDIYSAGQDIQVHFLEGSDNPTGIFHSKGLGEPPFLYGIGAWFAIARAMKAFRPDLEISDSKIKFSAPMTPEKVLLSLYGDPTYCDNY</sequence>
<dbReference type="GO" id="GO:0016491">
    <property type="term" value="F:oxidoreductase activity"/>
    <property type="evidence" value="ECO:0007669"/>
    <property type="project" value="UniProtKB-KW"/>
</dbReference>
<dbReference type="AlphaFoldDB" id="A0A450TZ42"/>
<dbReference type="SUPFAM" id="SSF54665">
    <property type="entry name" value="CO dehydrogenase molybdoprotein N-domain-like"/>
    <property type="match status" value="1"/>
</dbReference>
<keyword evidence="3" id="KW-0560">Oxidoreductase</keyword>
<dbReference type="PANTHER" id="PTHR11908">
    <property type="entry name" value="XANTHINE DEHYDROGENASE"/>
    <property type="match status" value="1"/>
</dbReference>
<dbReference type="SMART" id="SM01008">
    <property type="entry name" value="Ald_Xan_dh_C"/>
    <property type="match status" value="1"/>
</dbReference>
<name>A0A450TZ42_9GAMM</name>
<dbReference type="Pfam" id="PF02738">
    <property type="entry name" value="MoCoBD_1"/>
    <property type="match status" value="1"/>
</dbReference>
<dbReference type="Gene3D" id="3.90.1170.50">
    <property type="entry name" value="Aldehyde oxidase/xanthine dehydrogenase, a/b hammerhead"/>
    <property type="match status" value="1"/>
</dbReference>
<dbReference type="PANTHER" id="PTHR11908:SF132">
    <property type="entry name" value="ALDEHYDE OXIDASE 1-RELATED"/>
    <property type="match status" value="1"/>
</dbReference>
<dbReference type="SUPFAM" id="SSF56003">
    <property type="entry name" value="Molybdenum cofactor-binding domain"/>
    <property type="match status" value="1"/>
</dbReference>
<evidence type="ECO:0000256" key="3">
    <source>
        <dbReference type="ARBA" id="ARBA00023002"/>
    </source>
</evidence>
<dbReference type="EMBL" id="CAADFE010000071">
    <property type="protein sequence ID" value="VFJ75294.1"/>
    <property type="molecule type" value="Genomic_DNA"/>
</dbReference>
<dbReference type="Gene3D" id="3.30.365.10">
    <property type="entry name" value="Aldehyde oxidase/xanthine dehydrogenase, molybdopterin binding domain"/>
    <property type="match status" value="4"/>
</dbReference>